<accession>A0A9P9IE82</accession>
<dbReference type="Gene3D" id="3.40.50.150">
    <property type="entry name" value="Vaccinia Virus protein VP39"/>
    <property type="match status" value="1"/>
</dbReference>
<evidence type="ECO:0000256" key="1">
    <source>
        <dbReference type="ARBA" id="ARBA00038158"/>
    </source>
</evidence>
<organism evidence="3 4">
    <name type="scientific">Dactylonectria estremocensis</name>
    <dbReference type="NCBI Taxonomy" id="1079267"/>
    <lineage>
        <taxon>Eukaryota</taxon>
        <taxon>Fungi</taxon>
        <taxon>Dikarya</taxon>
        <taxon>Ascomycota</taxon>
        <taxon>Pezizomycotina</taxon>
        <taxon>Sordariomycetes</taxon>
        <taxon>Hypocreomycetidae</taxon>
        <taxon>Hypocreales</taxon>
        <taxon>Nectriaceae</taxon>
        <taxon>Dactylonectria</taxon>
    </lineage>
</organism>
<proteinExistence type="inferred from homology"/>
<keyword evidence="3" id="KW-0489">Methyltransferase</keyword>
<protein>
    <submittedName>
        <fullName evidence="3">Methyltransferase</fullName>
    </submittedName>
</protein>
<dbReference type="GO" id="GO:0032259">
    <property type="term" value="P:methylation"/>
    <property type="evidence" value="ECO:0007669"/>
    <property type="project" value="UniProtKB-KW"/>
</dbReference>
<evidence type="ECO:0000313" key="4">
    <source>
        <dbReference type="Proteomes" id="UP000717696"/>
    </source>
</evidence>
<sequence>MDDGDPGPSTPWVAPSSSSASDSAIAVGTSSDAAIIQSTEKGEFPPPDDDTHSLTNSIRQHIVEGGLRYHVYHAGKYVFPNDENEQYREDLKHNLTVYLCDGELFFAPIHRQLEHGAEVLDLGTGTGKWCIELADSYPESTFHGMDLSPIQPDWIPEKVSFVVDDIEHDAGWAYPDDMFDYIHMRHTLPFIRDRTELWARIYQHLKPGGWFELQEFHYTAACDDNSCDGPYAWRDFINYLEAGMANLGTDMHGILKAEEELAAAGFEDLRVKHLKCPVGPWAKKKKLQECGHVLRDVLMVGVNGLARKPFREGLKWTDIQIELFLVQVRKAITEESNGLPKFHSYYPFRSVCCRKPLNPTTAQ</sequence>
<evidence type="ECO:0000256" key="2">
    <source>
        <dbReference type="SAM" id="MobiDB-lite"/>
    </source>
</evidence>
<feature type="compositionally biased region" description="Low complexity" evidence="2">
    <location>
        <begin position="10"/>
        <end position="24"/>
    </location>
</feature>
<dbReference type="InterPro" id="IPR029063">
    <property type="entry name" value="SAM-dependent_MTases_sf"/>
</dbReference>
<dbReference type="Proteomes" id="UP000717696">
    <property type="component" value="Unassembled WGS sequence"/>
</dbReference>
<dbReference type="OrthoDB" id="2013972at2759"/>
<keyword evidence="3" id="KW-0808">Transferase</keyword>
<comment type="similarity">
    <text evidence="1">Belongs to the methyltransferase superfamily. LaeA methyltransferase family.</text>
</comment>
<evidence type="ECO:0000313" key="3">
    <source>
        <dbReference type="EMBL" id="KAH7116584.1"/>
    </source>
</evidence>
<dbReference type="AlphaFoldDB" id="A0A9P9IE82"/>
<reference evidence="3" key="1">
    <citation type="journal article" date="2021" name="Nat. Commun.">
        <title>Genetic determinants of endophytism in the Arabidopsis root mycobiome.</title>
        <authorList>
            <person name="Mesny F."/>
            <person name="Miyauchi S."/>
            <person name="Thiergart T."/>
            <person name="Pickel B."/>
            <person name="Atanasova L."/>
            <person name="Karlsson M."/>
            <person name="Huettel B."/>
            <person name="Barry K.W."/>
            <person name="Haridas S."/>
            <person name="Chen C."/>
            <person name="Bauer D."/>
            <person name="Andreopoulos W."/>
            <person name="Pangilinan J."/>
            <person name="LaButti K."/>
            <person name="Riley R."/>
            <person name="Lipzen A."/>
            <person name="Clum A."/>
            <person name="Drula E."/>
            <person name="Henrissat B."/>
            <person name="Kohler A."/>
            <person name="Grigoriev I.V."/>
            <person name="Martin F.M."/>
            <person name="Hacquard S."/>
        </authorList>
    </citation>
    <scope>NUCLEOTIDE SEQUENCE</scope>
    <source>
        <strain evidence="3">MPI-CAGE-AT-0021</strain>
    </source>
</reference>
<feature type="region of interest" description="Disordered" evidence="2">
    <location>
        <begin position="1"/>
        <end position="54"/>
    </location>
</feature>
<dbReference type="Pfam" id="PF13489">
    <property type="entry name" value="Methyltransf_23"/>
    <property type="match status" value="1"/>
</dbReference>
<dbReference type="EMBL" id="JAGMUU010000035">
    <property type="protein sequence ID" value="KAH7116584.1"/>
    <property type="molecule type" value="Genomic_DNA"/>
</dbReference>
<gene>
    <name evidence="3" type="ORF">B0J13DRAFT_204172</name>
</gene>
<comment type="caution">
    <text evidence="3">The sequence shown here is derived from an EMBL/GenBank/DDBJ whole genome shotgun (WGS) entry which is preliminary data.</text>
</comment>
<dbReference type="PANTHER" id="PTHR43591:SF10">
    <property type="entry name" value="ABC TRANSMEMBRANE TYPE-1 DOMAIN-CONTAINING PROTEIN-RELATED"/>
    <property type="match status" value="1"/>
</dbReference>
<dbReference type="SUPFAM" id="SSF53335">
    <property type="entry name" value="S-adenosyl-L-methionine-dependent methyltransferases"/>
    <property type="match status" value="1"/>
</dbReference>
<keyword evidence="4" id="KW-1185">Reference proteome</keyword>
<dbReference type="CDD" id="cd02440">
    <property type="entry name" value="AdoMet_MTases"/>
    <property type="match status" value="1"/>
</dbReference>
<name>A0A9P9IE82_9HYPO</name>
<feature type="compositionally biased region" description="Polar residues" evidence="2">
    <location>
        <begin position="28"/>
        <end position="39"/>
    </location>
</feature>
<dbReference type="GO" id="GO:0008168">
    <property type="term" value="F:methyltransferase activity"/>
    <property type="evidence" value="ECO:0007669"/>
    <property type="project" value="UniProtKB-KW"/>
</dbReference>
<dbReference type="PANTHER" id="PTHR43591">
    <property type="entry name" value="METHYLTRANSFERASE"/>
    <property type="match status" value="1"/>
</dbReference>